<dbReference type="AlphaFoldDB" id="A0A6F8Z0G9"/>
<evidence type="ECO:0000259" key="4">
    <source>
        <dbReference type="PROSITE" id="PS51371"/>
    </source>
</evidence>
<dbReference type="Pfam" id="PF04972">
    <property type="entry name" value="BON"/>
    <property type="match status" value="1"/>
</dbReference>
<dbReference type="RefSeq" id="WP_173165286.1">
    <property type="nucleotide sequence ID" value="NZ_AP022871.1"/>
</dbReference>
<dbReference type="SMART" id="SM00116">
    <property type="entry name" value="CBS"/>
    <property type="match status" value="2"/>
</dbReference>
<dbReference type="InterPro" id="IPR007055">
    <property type="entry name" value="BON_dom"/>
</dbReference>
<feature type="domain" description="BON" evidence="3">
    <location>
        <begin position="146"/>
        <end position="215"/>
    </location>
</feature>
<feature type="domain" description="CBS" evidence="4">
    <location>
        <begin position="93"/>
        <end position="150"/>
    </location>
</feature>
<organism evidence="5 6">
    <name type="scientific">Phytohabitans suffuscus</name>
    <dbReference type="NCBI Taxonomy" id="624315"/>
    <lineage>
        <taxon>Bacteria</taxon>
        <taxon>Bacillati</taxon>
        <taxon>Actinomycetota</taxon>
        <taxon>Actinomycetes</taxon>
        <taxon>Micromonosporales</taxon>
        <taxon>Micromonosporaceae</taxon>
    </lineage>
</organism>
<gene>
    <name evidence="5" type="ORF">Psuf_091550</name>
</gene>
<evidence type="ECO:0000256" key="1">
    <source>
        <dbReference type="ARBA" id="ARBA00023122"/>
    </source>
</evidence>
<dbReference type="PROSITE" id="PS50914">
    <property type="entry name" value="BON"/>
    <property type="match status" value="1"/>
</dbReference>
<evidence type="ECO:0000259" key="3">
    <source>
        <dbReference type="PROSITE" id="PS50914"/>
    </source>
</evidence>
<dbReference type="KEGG" id="psuu:Psuf_091550"/>
<accession>A0A6F8Z0G9</accession>
<dbReference type="InterPro" id="IPR051257">
    <property type="entry name" value="Diverse_CBS-Domain"/>
</dbReference>
<evidence type="ECO:0000313" key="6">
    <source>
        <dbReference type="Proteomes" id="UP000503011"/>
    </source>
</evidence>
<dbReference type="CDD" id="cd04586">
    <property type="entry name" value="CBS_pair_BON_assoc"/>
    <property type="match status" value="1"/>
</dbReference>
<keyword evidence="1 2" id="KW-0129">CBS domain</keyword>
<dbReference type="PROSITE" id="PS51371">
    <property type="entry name" value="CBS"/>
    <property type="match status" value="2"/>
</dbReference>
<dbReference type="Gene3D" id="3.10.580.10">
    <property type="entry name" value="CBS-domain"/>
    <property type="match status" value="1"/>
</dbReference>
<keyword evidence="6" id="KW-1185">Reference proteome</keyword>
<feature type="domain" description="CBS" evidence="4">
    <location>
        <begin position="10"/>
        <end position="67"/>
    </location>
</feature>
<proteinExistence type="predicted"/>
<evidence type="ECO:0000256" key="2">
    <source>
        <dbReference type="PROSITE-ProRule" id="PRU00703"/>
    </source>
</evidence>
<dbReference type="PANTHER" id="PTHR43080:SF29">
    <property type="entry name" value="OS02G0818000 PROTEIN"/>
    <property type="match status" value="1"/>
</dbReference>
<evidence type="ECO:0000313" key="5">
    <source>
        <dbReference type="EMBL" id="BCB91842.1"/>
    </source>
</evidence>
<name>A0A6F8Z0G9_9ACTN</name>
<dbReference type="Pfam" id="PF00571">
    <property type="entry name" value="CBS"/>
    <property type="match status" value="2"/>
</dbReference>
<reference evidence="5 6" key="1">
    <citation type="submission" date="2020-03" db="EMBL/GenBank/DDBJ databases">
        <title>Whole genome shotgun sequence of Phytohabitans suffuscus NBRC 105367.</title>
        <authorList>
            <person name="Komaki H."/>
            <person name="Tamura T."/>
        </authorList>
    </citation>
    <scope>NUCLEOTIDE SEQUENCE [LARGE SCALE GENOMIC DNA]</scope>
    <source>
        <strain evidence="5 6">NBRC 105367</strain>
    </source>
</reference>
<dbReference type="InterPro" id="IPR017080">
    <property type="entry name" value="UCP036990_CBS_BON"/>
</dbReference>
<evidence type="ECO:0008006" key="7">
    <source>
        <dbReference type="Google" id="ProtNLM"/>
    </source>
</evidence>
<dbReference type="EMBL" id="AP022871">
    <property type="protein sequence ID" value="BCB91842.1"/>
    <property type="molecule type" value="Genomic_DNA"/>
</dbReference>
<protein>
    <recommendedName>
        <fullName evidence="7">CBS domain-containing protein</fullName>
    </recommendedName>
</protein>
<dbReference type="Proteomes" id="UP000503011">
    <property type="component" value="Chromosome"/>
</dbReference>
<dbReference type="Gene3D" id="3.30.1340.30">
    <property type="match status" value="1"/>
</dbReference>
<dbReference type="InterPro" id="IPR000644">
    <property type="entry name" value="CBS_dom"/>
</dbReference>
<dbReference type="PIRSF" id="PIRSF036990">
    <property type="entry name" value="UCP036990_CBS_BON"/>
    <property type="match status" value="1"/>
</dbReference>
<dbReference type="SUPFAM" id="SSF54631">
    <property type="entry name" value="CBS-domain pair"/>
    <property type="match status" value="1"/>
</dbReference>
<sequence>MKLWTVADVMTADVATVTEETPYRAIVDILITRQISAVPVVDDFDRVLGVVSEADLLHKIETEGHPESRRVFEGRRRRATRTKATAMVARDLMTVPAVTVMPHTLIPAAARRMDAEHVKRLPVTNDLGRLVGIVTRSDLLKVHLRPDADIRRDVVDGVLRRVLAIRDGIVRVEALRGVVTLAGELDRRSSALTAVRLAQAVPGVVRVEDRLTYLIDDASLLNAASGGA</sequence>
<reference evidence="5 6" key="2">
    <citation type="submission" date="2020-03" db="EMBL/GenBank/DDBJ databases">
        <authorList>
            <person name="Ichikawa N."/>
            <person name="Kimura A."/>
            <person name="Kitahashi Y."/>
            <person name="Uohara A."/>
        </authorList>
    </citation>
    <scope>NUCLEOTIDE SEQUENCE [LARGE SCALE GENOMIC DNA]</scope>
    <source>
        <strain evidence="5 6">NBRC 105367</strain>
    </source>
</reference>
<dbReference type="InterPro" id="IPR046342">
    <property type="entry name" value="CBS_dom_sf"/>
</dbReference>
<dbReference type="PANTHER" id="PTHR43080">
    <property type="entry name" value="CBS DOMAIN-CONTAINING PROTEIN CBSX3, MITOCHONDRIAL"/>
    <property type="match status" value="1"/>
</dbReference>